<dbReference type="GO" id="GO:0005524">
    <property type="term" value="F:ATP binding"/>
    <property type="evidence" value="ECO:0007669"/>
    <property type="project" value="UniProtKB-KW"/>
</dbReference>
<keyword evidence="3" id="KW-0547">Nucleotide-binding</keyword>
<dbReference type="RefSeq" id="WP_118013804.1">
    <property type="nucleotide sequence ID" value="NZ_QRTJ01000017.1"/>
</dbReference>
<accession>A0A412C1A7</accession>
<keyword evidence="2" id="KW-0813">Transport</keyword>
<evidence type="ECO:0000256" key="1">
    <source>
        <dbReference type="ARBA" id="ARBA00005417"/>
    </source>
</evidence>
<evidence type="ECO:0000256" key="3">
    <source>
        <dbReference type="ARBA" id="ARBA00022741"/>
    </source>
</evidence>
<organism evidence="6 7">
    <name type="scientific">Mediterraneibacter gnavus</name>
    <name type="common">Ruminococcus gnavus</name>
    <dbReference type="NCBI Taxonomy" id="33038"/>
    <lineage>
        <taxon>Bacteria</taxon>
        <taxon>Bacillati</taxon>
        <taxon>Bacillota</taxon>
        <taxon>Clostridia</taxon>
        <taxon>Lachnospirales</taxon>
        <taxon>Lachnospiraceae</taxon>
        <taxon>Mediterraneibacter</taxon>
    </lineage>
</organism>
<comment type="similarity">
    <text evidence="1">Belongs to the ABC transporter superfamily.</text>
</comment>
<reference evidence="6 7" key="1">
    <citation type="submission" date="2018-08" db="EMBL/GenBank/DDBJ databases">
        <title>A genome reference for cultivated species of the human gut microbiota.</title>
        <authorList>
            <person name="Zou Y."/>
            <person name="Xue W."/>
            <person name="Luo G."/>
        </authorList>
    </citation>
    <scope>NUCLEOTIDE SEQUENCE [LARGE SCALE GENOMIC DNA]</scope>
    <source>
        <strain evidence="6 7">AF27-4BH</strain>
    </source>
</reference>
<dbReference type="GO" id="GO:0016887">
    <property type="term" value="F:ATP hydrolysis activity"/>
    <property type="evidence" value="ECO:0007669"/>
    <property type="project" value="InterPro"/>
</dbReference>
<dbReference type="Proteomes" id="UP000286137">
    <property type="component" value="Unassembled WGS sequence"/>
</dbReference>
<dbReference type="PROSITE" id="PS50893">
    <property type="entry name" value="ABC_TRANSPORTER_2"/>
    <property type="match status" value="1"/>
</dbReference>
<evidence type="ECO:0000313" key="6">
    <source>
        <dbReference type="EMBL" id="RGQ66795.1"/>
    </source>
</evidence>
<dbReference type="SMART" id="SM00382">
    <property type="entry name" value="AAA"/>
    <property type="match status" value="1"/>
</dbReference>
<gene>
    <name evidence="6" type="ORF">DWY88_09650</name>
</gene>
<dbReference type="EMBL" id="QRTJ01000017">
    <property type="protein sequence ID" value="RGQ66795.1"/>
    <property type="molecule type" value="Genomic_DNA"/>
</dbReference>
<protein>
    <submittedName>
        <fullName evidence="6">ABC transporter ATP-binding protein</fullName>
    </submittedName>
</protein>
<sequence length="309" mass="34755">MRERVIETTQITKTYGKVLALDHVDICVKRGDIYGLIGDNGAGKSTLLKLLAGHSAASTGEIRLFGEQGEKELQRARRRSGVMIEQPGFFGNLTVENNMEYYRIQKGVPGKEKVEEMLRMTGIWEKRKCRCKTLSMGMKQRLGLAMAMLGEPELLILDEPINGLDPSGIVEFRQLLKRLNEEKKITILLSSHILTELQQLATVYGFLSKGRLLEQITAETLHERCTDSVEITVSDVQQYAVFLEEQLSGEGYKVLSDGKIRIVNPKQDIEVYSRLAAEHGIFIRELTRKQASLEAYYMNLKKGGGNQGC</sequence>
<keyword evidence="4 6" id="KW-0067">ATP-binding</keyword>
<name>A0A412C1A7_MEDGN</name>
<dbReference type="PANTHER" id="PTHR43335:SF8">
    <property type="entry name" value="ABC TRANSPORTER, ATP-BINDING PROTEIN"/>
    <property type="match status" value="1"/>
</dbReference>
<evidence type="ECO:0000256" key="2">
    <source>
        <dbReference type="ARBA" id="ARBA00022448"/>
    </source>
</evidence>
<feature type="domain" description="ABC transporter" evidence="5">
    <location>
        <begin position="6"/>
        <end position="234"/>
    </location>
</feature>
<dbReference type="AlphaFoldDB" id="A0A412C1A7"/>
<dbReference type="InterPro" id="IPR027417">
    <property type="entry name" value="P-loop_NTPase"/>
</dbReference>
<dbReference type="InterPro" id="IPR003593">
    <property type="entry name" value="AAA+_ATPase"/>
</dbReference>
<evidence type="ECO:0000259" key="5">
    <source>
        <dbReference type="PROSITE" id="PS50893"/>
    </source>
</evidence>
<proteinExistence type="inferred from homology"/>
<evidence type="ECO:0000256" key="4">
    <source>
        <dbReference type="ARBA" id="ARBA00022840"/>
    </source>
</evidence>
<evidence type="ECO:0000313" key="7">
    <source>
        <dbReference type="Proteomes" id="UP000286137"/>
    </source>
</evidence>
<dbReference type="Gene3D" id="3.40.50.300">
    <property type="entry name" value="P-loop containing nucleotide triphosphate hydrolases"/>
    <property type="match status" value="1"/>
</dbReference>
<dbReference type="InterPro" id="IPR003439">
    <property type="entry name" value="ABC_transporter-like_ATP-bd"/>
</dbReference>
<dbReference type="SUPFAM" id="SSF52540">
    <property type="entry name" value="P-loop containing nucleoside triphosphate hydrolases"/>
    <property type="match status" value="1"/>
</dbReference>
<dbReference type="PANTHER" id="PTHR43335">
    <property type="entry name" value="ABC TRANSPORTER, ATP-BINDING PROTEIN"/>
    <property type="match status" value="1"/>
</dbReference>
<comment type="caution">
    <text evidence="6">The sequence shown here is derived from an EMBL/GenBank/DDBJ whole genome shotgun (WGS) entry which is preliminary data.</text>
</comment>
<dbReference type="Pfam" id="PF00005">
    <property type="entry name" value="ABC_tran"/>
    <property type="match status" value="1"/>
</dbReference>